<evidence type="ECO:0000313" key="2">
    <source>
        <dbReference type="Proteomes" id="UP001497535"/>
    </source>
</evidence>
<dbReference type="EMBL" id="CAVMJV010000022">
    <property type="protein sequence ID" value="CAK5071402.1"/>
    <property type="molecule type" value="Genomic_DNA"/>
</dbReference>
<protein>
    <submittedName>
        <fullName evidence="1">Uncharacterized protein</fullName>
    </submittedName>
</protein>
<sequence length="379" mass="42812">MNGENNGGEGMDEDEHPSHQQPQLLFQEDSGHPQEQPEVLFLEDEYEQKCEPEGLFLEGEEEGTSLNDQVLEEENNKGEKEQSLIVDNSIERIEAHKKDVFCLSLSKNERWLASGSEDDTAAVWDTSQKPLRQHLHIVGKHVDSVHCLAWNCSSDLLASGDMSGRIVCTLVKDSIEIEPSTLIIEDCQSTSEQKQMYDNQEEEEQENSFEHIRWLLWHPSANGILFAGSGDGSIWMWLVILNEANCLNVQQFKNAVCVSEVNLPGSCTGAIDLHLSGNMAAFGCSNGQIALATINLIDQKLKLIHVFTTLNKKEGEENEEEENNKNNCSVECIKFFPGNFPWLAGGMANGKLIIFNWEHLTGRYEFFNEGKEILYFFFY</sequence>
<name>A0ACB0Z093_MELEN</name>
<keyword evidence="2" id="KW-1185">Reference proteome</keyword>
<comment type="caution">
    <text evidence="1">The sequence shown here is derived from an EMBL/GenBank/DDBJ whole genome shotgun (WGS) entry which is preliminary data.</text>
</comment>
<accession>A0ACB0Z093</accession>
<proteinExistence type="predicted"/>
<organism evidence="1 2">
    <name type="scientific">Meloidogyne enterolobii</name>
    <name type="common">Root-knot nematode worm</name>
    <name type="synonym">Meloidogyne mayaguensis</name>
    <dbReference type="NCBI Taxonomy" id="390850"/>
    <lineage>
        <taxon>Eukaryota</taxon>
        <taxon>Metazoa</taxon>
        <taxon>Ecdysozoa</taxon>
        <taxon>Nematoda</taxon>
        <taxon>Chromadorea</taxon>
        <taxon>Rhabditida</taxon>
        <taxon>Tylenchina</taxon>
        <taxon>Tylenchomorpha</taxon>
        <taxon>Tylenchoidea</taxon>
        <taxon>Meloidogynidae</taxon>
        <taxon>Meloidogyninae</taxon>
        <taxon>Meloidogyne</taxon>
    </lineage>
</organism>
<dbReference type="Proteomes" id="UP001497535">
    <property type="component" value="Unassembled WGS sequence"/>
</dbReference>
<gene>
    <name evidence="1" type="ORF">MENTE1834_LOCUS18891</name>
</gene>
<reference evidence="1" key="1">
    <citation type="submission" date="2023-11" db="EMBL/GenBank/DDBJ databases">
        <authorList>
            <person name="Poullet M."/>
        </authorList>
    </citation>
    <scope>NUCLEOTIDE SEQUENCE</scope>
    <source>
        <strain evidence="1">E1834</strain>
    </source>
</reference>
<evidence type="ECO:0000313" key="1">
    <source>
        <dbReference type="EMBL" id="CAK5071402.1"/>
    </source>
</evidence>